<evidence type="ECO:0000256" key="2">
    <source>
        <dbReference type="ARBA" id="ARBA00023002"/>
    </source>
</evidence>
<keyword evidence="2" id="KW-0560">Oxidoreductase</keyword>
<dbReference type="SUPFAM" id="SSF51735">
    <property type="entry name" value="NAD(P)-binding Rossmann-fold domains"/>
    <property type="match status" value="1"/>
</dbReference>
<dbReference type="Gene3D" id="3.40.50.720">
    <property type="entry name" value="NAD(P)-binding Rossmann-like Domain"/>
    <property type="match status" value="1"/>
</dbReference>
<dbReference type="InterPro" id="IPR036291">
    <property type="entry name" value="NAD(P)-bd_dom_sf"/>
</dbReference>
<reference evidence="3" key="1">
    <citation type="submission" date="2023-06" db="EMBL/GenBank/DDBJ databases">
        <title>Genome-scale phylogeny and comparative genomics of the fungal order Sordariales.</title>
        <authorList>
            <consortium name="Lawrence Berkeley National Laboratory"/>
            <person name="Hensen N."/>
            <person name="Bonometti L."/>
            <person name="Westerberg I."/>
            <person name="Brannstrom I.O."/>
            <person name="Guillou S."/>
            <person name="Cros-Aarteil S."/>
            <person name="Calhoun S."/>
            <person name="Haridas S."/>
            <person name="Kuo A."/>
            <person name="Mondo S."/>
            <person name="Pangilinan J."/>
            <person name="Riley R."/>
            <person name="Labutti K."/>
            <person name="Andreopoulos B."/>
            <person name="Lipzen A."/>
            <person name="Chen C."/>
            <person name="Yanf M."/>
            <person name="Daum C."/>
            <person name="Ng V."/>
            <person name="Clum A."/>
            <person name="Steindorff A."/>
            <person name="Ohm R."/>
            <person name="Martin F."/>
            <person name="Silar P."/>
            <person name="Natvig D."/>
            <person name="Lalanne C."/>
            <person name="Gautier V."/>
            <person name="Ament-Velasquez S.L."/>
            <person name="Kruys A."/>
            <person name="Hutchinson M.I."/>
            <person name="Powell A.J."/>
            <person name="Barry K."/>
            <person name="Miller A.N."/>
            <person name="Grigoriev I.V."/>
            <person name="Debuchy R."/>
            <person name="Gladieux P."/>
            <person name="Thoren M.H."/>
            <person name="Johannesson H."/>
        </authorList>
    </citation>
    <scope>NUCLEOTIDE SEQUENCE</scope>
    <source>
        <strain evidence="3">SMH2532-1</strain>
    </source>
</reference>
<dbReference type="PANTHER" id="PTHR43899">
    <property type="entry name" value="RH59310P"/>
    <property type="match status" value="1"/>
</dbReference>
<accession>A0AA39YTV6</accession>
<dbReference type="InterPro" id="IPR002347">
    <property type="entry name" value="SDR_fam"/>
</dbReference>
<dbReference type="InterPro" id="IPR051019">
    <property type="entry name" value="VLCFA-Steroid_DH"/>
</dbReference>
<dbReference type="GO" id="GO:0016491">
    <property type="term" value="F:oxidoreductase activity"/>
    <property type="evidence" value="ECO:0007669"/>
    <property type="project" value="UniProtKB-KW"/>
</dbReference>
<gene>
    <name evidence="3" type="ORF">B0T16DRAFT_311971</name>
</gene>
<evidence type="ECO:0000313" key="4">
    <source>
        <dbReference type="Proteomes" id="UP001174936"/>
    </source>
</evidence>
<proteinExistence type="inferred from homology"/>
<organism evidence="3 4">
    <name type="scientific">Cercophora newfieldiana</name>
    <dbReference type="NCBI Taxonomy" id="92897"/>
    <lineage>
        <taxon>Eukaryota</taxon>
        <taxon>Fungi</taxon>
        <taxon>Dikarya</taxon>
        <taxon>Ascomycota</taxon>
        <taxon>Pezizomycotina</taxon>
        <taxon>Sordariomycetes</taxon>
        <taxon>Sordariomycetidae</taxon>
        <taxon>Sordariales</taxon>
        <taxon>Lasiosphaeriaceae</taxon>
        <taxon>Cercophora</taxon>
    </lineage>
</organism>
<protein>
    <submittedName>
        <fullName evidence="3">Short chain dehydrogenase/reductase</fullName>
    </submittedName>
</protein>
<evidence type="ECO:0000256" key="1">
    <source>
        <dbReference type="ARBA" id="ARBA00006484"/>
    </source>
</evidence>
<keyword evidence="4" id="KW-1185">Reference proteome</keyword>
<dbReference type="PRINTS" id="PR00081">
    <property type="entry name" value="GDHRDH"/>
</dbReference>
<evidence type="ECO:0000313" key="3">
    <source>
        <dbReference type="EMBL" id="KAK0658075.1"/>
    </source>
</evidence>
<dbReference type="AlphaFoldDB" id="A0AA39YTV6"/>
<feature type="non-terminal residue" evidence="3">
    <location>
        <position position="284"/>
    </location>
</feature>
<comment type="similarity">
    <text evidence="1">Belongs to the short-chain dehydrogenases/reductases (SDR) family.</text>
</comment>
<sequence>IAFAIIDFILPFLRPSKLHRYLHSNNSQPAWALVTGASDGIGKALAHELAANGFNVVIHGRNPAKLERVQRELEAAHPSRTFRILIADATQCAPDVFKDIANRLSDIHLTVLVNNAGGTPISSEKLFKTMDEYSHKEIADTVALNALFPTMLWNALMPTLVSNGPALLLVVGSLAANGLPLVAPYGSSKSYLRTLSESVAQEMIMTGRDIEVLHVGMGEVTGVSGIWTPPTFFLPHATTAARAILRRVGCGRVHVVPYWPHALQMVGLGFLPRPLKMKIFRNVM</sequence>
<dbReference type="GO" id="GO:0005783">
    <property type="term" value="C:endoplasmic reticulum"/>
    <property type="evidence" value="ECO:0007669"/>
    <property type="project" value="TreeGrafter"/>
</dbReference>
<dbReference type="Pfam" id="PF00106">
    <property type="entry name" value="adh_short"/>
    <property type="match status" value="1"/>
</dbReference>
<name>A0AA39YTV6_9PEZI</name>
<dbReference type="EMBL" id="JAULSV010000001">
    <property type="protein sequence ID" value="KAK0658075.1"/>
    <property type="molecule type" value="Genomic_DNA"/>
</dbReference>
<dbReference type="PANTHER" id="PTHR43899:SF13">
    <property type="entry name" value="RH59310P"/>
    <property type="match status" value="1"/>
</dbReference>
<feature type="non-terminal residue" evidence="3">
    <location>
        <position position="1"/>
    </location>
</feature>
<dbReference type="Proteomes" id="UP001174936">
    <property type="component" value="Unassembled WGS sequence"/>
</dbReference>
<comment type="caution">
    <text evidence="3">The sequence shown here is derived from an EMBL/GenBank/DDBJ whole genome shotgun (WGS) entry which is preliminary data.</text>
</comment>